<dbReference type="CDD" id="cd00051">
    <property type="entry name" value="EFh"/>
    <property type="match status" value="2"/>
</dbReference>
<keyword evidence="1" id="KW-0106">Calcium</keyword>
<dbReference type="SMART" id="SM00054">
    <property type="entry name" value="EFh"/>
    <property type="match status" value="3"/>
</dbReference>
<feature type="region of interest" description="Disordered" evidence="2">
    <location>
        <begin position="410"/>
        <end position="430"/>
    </location>
</feature>
<dbReference type="EMBL" id="LSRX01000200">
    <property type="protein sequence ID" value="OLQ04821.1"/>
    <property type="molecule type" value="Genomic_DNA"/>
</dbReference>
<feature type="compositionally biased region" description="Basic and acidic residues" evidence="2">
    <location>
        <begin position="518"/>
        <end position="528"/>
    </location>
</feature>
<dbReference type="PROSITE" id="PS00018">
    <property type="entry name" value="EF_HAND_1"/>
    <property type="match status" value="3"/>
</dbReference>
<evidence type="ECO:0000313" key="4">
    <source>
        <dbReference type="EMBL" id="OLQ04821.1"/>
    </source>
</evidence>
<dbReference type="PROSITE" id="PS50222">
    <property type="entry name" value="EF_HAND_2"/>
    <property type="match status" value="2"/>
</dbReference>
<dbReference type="InterPro" id="IPR018247">
    <property type="entry name" value="EF_Hand_1_Ca_BS"/>
</dbReference>
<evidence type="ECO:0000256" key="1">
    <source>
        <dbReference type="ARBA" id="ARBA00022837"/>
    </source>
</evidence>
<reference evidence="4 5" key="1">
    <citation type="submission" date="2016-02" db="EMBL/GenBank/DDBJ databases">
        <title>Genome analysis of coral dinoflagellate symbionts highlights evolutionary adaptations to a symbiotic lifestyle.</title>
        <authorList>
            <person name="Aranda M."/>
            <person name="Li Y."/>
            <person name="Liew Y.J."/>
            <person name="Baumgarten S."/>
            <person name="Simakov O."/>
            <person name="Wilson M."/>
            <person name="Piel J."/>
            <person name="Ashoor H."/>
            <person name="Bougouffa S."/>
            <person name="Bajic V.B."/>
            <person name="Ryu T."/>
            <person name="Ravasi T."/>
            <person name="Bayer T."/>
            <person name="Micklem G."/>
            <person name="Kim H."/>
            <person name="Bhak J."/>
            <person name="Lajeunesse T.C."/>
            <person name="Voolstra C.R."/>
        </authorList>
    </citation>
    <scope>NUCLEOTIDE SEQUENCE [LARGE SCALE GENOMIC DNA]</scope>
    <source>
        <strain evidence="4 5">CCMP2467</strain>
    </source>
</reference>
<protein>
    <recommendedName>
        <fullName evidence="3">EF-hand domain-containing protein</fullName>
    </recommendedName>
</protein>
<accession>A0A1Q9EBN7</accession>
<evidence type="ECO:0000256" key="2">
    <source>
        <dbReference type="SAM" id="MobiDB-lite"/>
    </source>
</evidence>
<evidence type="ECO:0000259" key="3">
    <source>
        <dbReference type="PROSITE" id="PS50222"/>
    </source>
</evidence>
<dbReference type="Pfam" id="PF13405">
    <property type="entry name" value="EF-hand_6"/>
    <property type="match status" value="2"/>
</dbReference>
<dbReference type="AlphaFoldDB" id="A0A1Q9EBN7"/>
<dbReference type="OrthoDB" id="416789at2759"/>
<organism evidence="4 5">
    <name type="scientific">Symbiodinium microadriaticum</name>
    <name type="common">Dinoflagellate</name>
    <name type="synonym">Zooxanthella microadriatica</name>
    <dbReference type="NCBI Taxonomy" id="2951"/>
    <lineage>
        <taxon>Eukaryota</taxon>
        <taxon>Sar</taxon>
        <taxon>Alveolata</taxon>
        <taxon>Dinophyceae</taxon>
        <taxon>Suessiales</taxon>
        <taxon>Symbiodiniaceae</taxon>
        <taxon>Symbiodinium</taxon>
    </lineage>
</organism>
<dbReference type="Proteomes" id="UP000186817">
    <property type="component" value="Unassembled WGS sequence"/>
</dbReference>
<feature type="domain" description="EF-hand" evidence="3">
    <location>
        <begin position="448"/>
        <end position="483"/>
    </location>
</feature>
<dbReference type="InterPro" id="IPR011992">
    <property type="entry name" value="EF-hand-dom_pair"/>
</dbReference>
<gene>
    <name evidence="4" type="ORF">AK812_SmicGene12087</name>
</gene>
<dbReference type="Gene3D" id="1.10.238.10">
    <property type="entry name" value="EF-hand"/>
    <property type="match status" value="2"/>
</dbReference>
<proteinExistence type="predicted"/>
<keyword evidence="5" id="KW-1185">Reference proteome</keyword>
<feature type="region of interest" description="Disordered" evidence="2">
    <location>
        <begin position="22"/>
        <end position="69"/>
    </location>
</feature>
<feature type="compositionally biased region" description="Polar residues" evidence="2">
    <location>
        <begin position="412"/>
        <end position="430"/>
    </location>
</feature>
<dbReference type="GO" id="GO:0005509">
    <property type="term" value="F:calcium ion binding"/>
    <property type="evidence" value="ECO:0007669"/>
    <property type="project" value="InterPro"/>
</dbReference>
<dbReference type="SUPFAM" id="SSF47473">
    <property type="entry name" value="EF-hand"/>
    <property type="match status" value="1"/>
</dbReference>
<dbReference type="InterPro" id="IPR002048">
    <property type="entry name" value="EF_hand_dom"/>
</dbReference>
<sequence>MNLTRWAKSLPNIAQSLHQGIEKSRQNGATSADGAVQSGYDMPPFKFGTTHKSLDKEETWSEETSENIHRSVKHTNELLERTQQLERDAAKFLDDAAELSVRAKQQVRTAREACQSCMQASIFNLSQQKRELEESVAQGQLDINRTEALLQHMQKEIKGQRTSLEQWEQSQEIPLERFDQRLPLAVQQDMRLSASDRMQEHMHNAKSNVHVLSSKCEKMRELLSQLRSSSDRLQLHLAAVTASWNIDMQCSKIACNKDASKSSVSASRSKTASRAPVAGHLSQESLALIRSKIKSAAYVGPKQGYDVIFKRFDKDGSGTLCFDEVRGALRRILRIPPSTLNDYQISSLCVTLDTNASGNVDIAELVSFLGTESLEGRHGLLKEKLNQDLGLSKVEDDSFKLDCFVNRKPRQNKSQCSPQPTTSSKNTLPQSVVDTIRSKIKAASYAGQMGREIQALFSRFDYNGSGVLEVDEVRQVLRRAMRIPPTVITDQQIWRLCAMLDMDKSGARPLASQSSLDSWERSPAEGEQMHSAGRKQAARITRLALLSFPEDYSATTKLVDVEEARGIVTAAEAWQQQSRLYRCFQSEVCCLQSKPTSQCVAEEQIFLRMRTISSTLMRCSSPHNGQTRNLSCEKLFPR</sequence>
<name>A0A1Q9EBN7_SYMMI</name>
<evidence type="ECO:0000313" key="5">
    <source>
        <dbReference type="Proteomes" id="UP000186817"/>
    </source>
</evidence>
<feature type="region of interest" description="Disordered" evidence="2">
    <location>
        <begin position="508"/>
        <end position="533"/>
    </location>
</feature>
<feature type="domain" description="EF-hand" evidence="3">
    <location>
        <begin position="300"/>
        <end position="335"/>
    </location>
</feature>
<comment type="caution">
    <text evidence="4">The sequence shown here is derived from an EMBL/GenBank/DDBJ whole genome shotgun (WGS) entry which is preliminary data.</text>
</comment>